<name>A0A7I8KHA2_SPIIN</name>
<proteinExistence type="predicted"/>
<dbReference type="Proteomes" id="UP000663760">
    <property type="component" value="Chromosome 5"/>
</dbReference>
<feature type="region of interest" description="Disordered" evidence="1">
    <location>
        <begin position="179"/>
        <end position="221"/>
    </location>
</feature>
<evidence type="ECO:0000256" key="1">
    <source>
        <dbReference type="SAM" id="MobiDB-lite"/>
    </source>
</evidence>
<dbReference type="EMBL" id="LR746268">
    <property type="protein sequence ID" value="CAA7396375.1"/>
    <property type="molecule type" value="Genomic_DNA"/>
</dbReference>
<keyword evidence="3" id="KW-1185">Reference proteome</keyword>
<feature type="compositionally biased region" description="Basic and acidic residues" evidence="1">
    <location>
        <begin position="192"/>
        <end position="209"/>
    </location>
</feature>
<gene>
    <name evidence="2" type="ORF">SI8410_05007038</name>
</gene>
<evidence type="ECO:0000313" key="2">
    <source>
        <dbReference type="EMBL" id="CAA7396375.1"/>
    </source>
</evidence>
<reference evidence="2" key="1">
    <citation type="submission" date="2020-02" db="EMBL/GenBank/DDBJ databases">
        <authorList>
            <person name="Scholz U."/>
            <person name="Mascher M."/>
            <person name="Fiebig A."/>
        </authorList>
    </citation>
    <scope>NUCLEOTIDE SEQUENCE</scope>
</reference>
<protein>
    <submittedName>
        <fullName evidence="2">Uncharacterized protein</fullName>
    </submittedName>
</protein>
<evidence type="ECO:0000313" key="3">
    <source>
        <dbReference type="Proteomes" id="UP000663760"/>
    </source>
</evidence>
<organism evidence="2 3">
    <name type="scientific">Spirodela intermedia</name>
    <name type="common">Intermediate duckweed</name>
    <dbReference type="NCBI Taxonomy" id="51605"/>
    <lineage>
        <taxon>Eukaryota</taxon>
        <taxon>Viridiplantae</taxon>
        <taxon>Streptophyta</taxon>
        <taxon>Embryophyta</taxon>
        <taxon>Tracheophyta</taxon>
        <taxon>Spermatophyta</taxon>
        <taxon>Magnoliopsida</taxon>
        <taxon>Liliopsida</taxon>
        <taxon>Araceae</taxon>
        <taxon>Lemnoideae</taxon>
        <taxon>Spirodela</taxon>
    </lineage>
</organism>
<sequence>MSGMLMEEEKETARKVGIPLGVGTWPDRGILERMAYLRTAVVQDCQGMAAKSAERWIGDMTPRTPAMRAGHWRSAAKSLDFEMAAMSEMPREHREGDFRETVELTALEDAQAQVLWSIPSGAQPEAAVAAAAAAAANSPGEGTAAQAFPTWKGRCSSLIQLDPQPEAWVARRVPRMVSEAGKTGTAIPKAEQVARRERSAPGREKEMPAHQRGWKLLMTQD</sequence>
<dbReference type="AlphaFoldDB" id="A0A7I8KHA2"/>
<accession>A0A7I8KHA2</accession>